<name>A0A3A4NVL2_ABYX5</name>
<dbReference type="Gene3D" id="3.40.50.11590">
    <property type="match status" value="1"/>
</dbReference>
<comment type="caution">
    <text evidence="2">The sequence shown here is derived from an EMBL/GenBank/DDBJ whole genome shotgun (WGS) entry which is preliminary data.</text>
</comment>
<dbReference type="EMBL" id="QZKU01000061">
    <property type="protein sequence ID" value="RJP22136.1"/>
    <property type="molecule type" value="Genomic_DNA"/>
</dbReference>
<sequence>MNNTGIYIQLQKAFARLADENSLQLERLEIQARSLSPREAIGNPGGEDYPILKGKERMMEATFRSAKGHAFSDMTGQWSGSIEDVLQIKMAYNFHRAIFVASLNAVMRSLGLIEGTVHCRDDGPARCGIECARTLAKEYPNARILLVGHQPRLLEQLSKRFTVAAVDMDEDNIGKTFSGVSIDGPEETERLAARSDLLLVTGTALVNDTIQTFLEQKKPVIFYGVSIAGAAQILGLRRFCPFGL</sequence>
<dbReference type="SUPFAM" id="SSF159713">
    <property type="entry name" value="Dhaf3308-like"/>
    <property type="match status" value="1"/>
</dbReference>
<protein>
    <recommendedName>
        <fullName evidence="1">Putative heavy-metal chelation domain-containing protein</fullName>
    </recommendedName>
</protein>
<gene>
    <name evidence="2" type="ORF">C4520_08760</name>
</gene>
<proteinExistence type="predicted"/>
<evidence type="ECO:0000259" key="1">
    <source>
        <dbReference type="Pfam" id="PF04016"/>
    </source>
</evidence>
<feature type="domain" description="Putative heavy-metal chelation" evidence="1">
    <location>
        <begin position="137"/>
        <end position="226"/>
    </location>
</feature>
<reference evidence="2 3" key="1">
    <citation type="journal article" date="2017" name="ISME J.">
        <title>Energy and carbon metabolisms in a deep terrestrial subsurface fluid microbial community.</title>
        <authorList>
            <person name="Momper L."/>
            <person name="Jungbluth S.P."/>
            <person name="Lee M.D."/>
            <person name="Amend J.P."/>
        </authorList>
    </citation>
    <scope>NUCLEOTIDE SEQUENCE [LARGE SCALE GENOMIC DNA]</scope>
    <source>
        <strain evidence="2">SURF_5</strain>
    </source>
</reference>
<dbReference type="Proteomes" id="UP000265882">
    <property type="component" value="Unassembled WGS sequence"/>
</dbReference>
<evidence type="ECO:0000313" key="2">
    <source>
        <dbReference type="EMBL" id="RJP22136.1"/>
    </source>
</evidence>
<organism evidence="2 3">
    <name type="scientific">Abyssobacteria bacterium (strain SURF_5)</name>
    <dbReference type="NCBI Taxonomy" id="2093360"/>
    <lineage>
        <taxon>Bacteria</taxon>
        <taxon>Pseudomonadati</taxon>
        <taxon>Candidatus Hydrogenedentota</taxon>
        <taxon>Candidatus Abyssobacteria</taxon>
    </lineage>
</organism>
<evidence type="ECO:0000313" key="3">
    <source>
        <dbReference type="Proteomes" id="UP000265882"/>
    </source>
</evidence>
<dbReference type="Pfam" id="PF04016">
    <property type="entry name" value="DUF364"/>
    <property type="match status" value="1"/>
</dbReference>
<dbReference type="InterPro" id="IPR007161">
    <property type="entry name" value="DUF364"/>
</dbReference>
<dbReference type="AlphaFoldDB" id="A0A3A4NVL2"/>
<accession>A0A3A4NVL2</accession>